<evidence type="ECO:0000256" key="1">
    <source>
        <dbReference type="SAM" id="MobiDB-lite"/>
    </source>
</evidence>
<gene>
    <name evidence="2" type="ORF">F2Q69_00045871</name>
</gene>
<feature type="region of interest" description="Disordered" evidence="1">
    <location>
        <begin position="1"/>
        <end position="24"/>
    </location>
</feature>
<dbReference type="PANTHER" id="PTHR31390:SF19">
    <property type="entry name" value="BNAA10G27440D PROTEIN"/>
    <property type="match status" value="1"/>
</dbReference>
<dbReference type="EMBL" id="QGKX02001621">
    <property type="protein sequence ID" value="KAF3503398.1"/>
    <property type="molecule type" value="Genomic_DNA"/>
</dbReference>
<evidence type="ECO:0000313" key="2">
    <source>
        <dbReference type="EMBL" id="KAF3503398.1"/>
    </source>
</evidence>
<comment type="caution">
    <text evidence="2">The sequence shown here is derived from an EMBL/GenBank/DDBJ whole genome shotgun (WGS) entry which is preliminary data.</text>
</comment>
<reference evidence="2" key="1">
    <citation type="submission" date="2019-12" db="EMBL/GenBank/DDBJ databases">
        <title>Genome sequencing and annotation of Brassica cretica.</title>
        <authorList>
            <person name="Studholme D.J."/>
            <person name="Sarris P."/>
        </authorList>
    </citation>
    <scope>NUCLEOTIDE SEQUENCE</scope>
    <source>
        <strain evidence="2">PFS-109/04</strain>
        <tissue evidence="2">Leaf</tissue>
    </source>
</reference>
<evidence type="ECO:0000313" key="3">
    <source>
        <dbReference type="Proteomes" id="UP000712600"/>
    </source>
</evidence>
<dbReference type="PANTHER" id="PTHR31390">
    <property type="entry name" value="EXPRESSED PROTEIN"/>
    <property type="match status" value="1"/>
</dbReference>
<dbReference type="Pfam" id="PF12043">
    <property type="entry name" value="DUF3527"/>
    <property type="match status" value="1"/>
</dbReference>
<feature type="region of interest" description="Disordered" evidence="1">
    <location>
        <begin position="141"/>
        <end position="201"/>
    </location>
</feature>
<protein>
    <submittedName>
        <fullName evidence="2">Uncharacterized protein</fullName>
    </submittedName>
</protein>
<feature type="compositionally biased region" description="Polar residues" evidence="1">
    <location>
        <begin position="12"/>
        <end position="24"/>
    </location>
</feature>
<feature type="region of interest" description="Disordered" evidence="1">
    <location>
        <begin position="340"/>
        <end position="371"/>
    </location>
</feature>
<dbReference type="Proteomes" id="UP000712600">
    <property type="component" value="Unassembled WGS sequence"/>
</dbReference>
<proteinExistence type="predicted"/>
<feature type="compositionally biased region" description="Basic and acidic residues" evidence="1">
    <location>
        <begin position="179"/>
        <end position="201"/>
    </location>
</feature>
<organism evidence="2 3">
    <name type="scientific">Brassica cretica</name>
    <name type="common">Mustard</name>
    <dbReference type="NCBI Taxonomy" id="69181"/>
    <lineage>
        <taxon>Eukaryota</taxon>
        <taxon>Viridiplantae</taxon>
        <taxon>Streptophyta</taxon>
        <taxon>Embryophyta</taxon>
        <taxon>Tracheophyta</taxon>
        <taxon>Spermatophyta</taxon>
        <taxon>Magnoliopsida</taxon>
        <taxon>eudicotyledons</taxon>
        <taxon>Gunneridae</taxon>
        <taxon>Pentapetalae</taxon>
        <taxon>rosids</taxon>
        <taxon>malvids</taxon>
        <taxon>Brassicales</taxon>
        <taxon>Brassicaceae</taxon>
        <taxon>Brassiceae</taxon>
        <taxon>Brassica</taxon>
    </lineage>
</organism>
<name>A0A8S9NP94_BRACR</name>
<sequence length="677" mass="75270">MGTRSDLRGFLKQSQKTSDGRSSSYLLLNSGSRKECDEVVKYMSKLPPYLQGGEEESNALNVGVLDWSRLEKWKQKCERRVSSTTTTTLGALPNASSHRIHRCKIGDHQVHAGSNLRKKVKASRDLQLGVRCTLEPPEFASARDEERVNKSRRSPSSSGLLSTMGNSGGSLGPKGNLVVRDKETEKRAQEEAKESRKQCVDKLNREDKTVVLLRSRRSTLSSQPPPLDLDDNAKVAASELLDSSSLQLTSRLPPRSCPLSFHFGRDSEDIMLLPLLGGVDLSPSGGTTRHSKTASSRIFDQQDKIRHDNTSPSKRFSFSFGRLSKSFTFREDSSATDSMRFDGLACPSHQSSNTEEEKHNTHGGGSRVSPLRTLLDPLLMKPKDSTSSNQDEKKKQSRTRALLQLTIRNGIPLFQFVVDDDNLNNKSRSILGATMKSSASSFKDEDSVKYCTFYSVNEVKKKKSGSWLIHGHKDRFVYNVIGEMRLCNSDITEHKPENISCVMRESVLVEEQVKGRKEVAAVVIKKGETTVIIPGGVHSIPEKGEPTPLIRRWRSGGCCDCGGWDVGCKLHVLSNNTLLHDFDQTFTLFDQRLKKNHLWFIYIEQEESDKNTGPVLGMTELKTGMYRVEFGSFLSHLQAFFVCVTVVTCASEEETVSKTTAKTSSPFAPPLSPVGRA</sequence>
<accession>A0A8S9NP94</accession>
<dbReference type="AlphaFoldDB" id="A0A8S9NP94"/>
<dbReference type="InterPro" id="IPR021916">
    <property type="entry name" value="DUF3527"/>
</dbReference>